<evidence type="ECO:0000256" key="1">
    <source>
        <dbReference type="ARBA" id="ARBA00010523"/>
    </source>
</evidence>
<accession>A0A0G0U4V3</accession>
<evidence type="ECO:0000259" key="3">
    <source>
        <dbReference type="Pfam" id="PF10432"/>
    </source>
</evidence>
<feature type="domain" description="Bifunctional glucose-6-phosphate/mannose-6-phosphate isomerase C-terminal" evidence="3">
    <location>
        <begin position="156"/>
        <end position="296"/>
    </location>
</feature>
<dbReference type="GO" id="GO:0004347">
    <property type="term" value="F:glucose-6-phosphate isomerase activity"/>
    <property type="evidence" value="ECO:0007669"/>
    <property type="project" value="InterPro"/>
</dbReference>
<name>A0A0G0U4V3_9BACT</name>
<evidence type="ECO:0000313" key="5">
    <source>
        <dbReference type="Proteomes" id="UP000034489"/>
    </source>
</evidence>
<dbReference type="SUPFAM" id="SSF53697">
    <property type="entry name" value="SIS domain"/>
    <property type="match status" value="1"/>
</dbReference>
<dbReference type="GO" id="GO:0097367">
    <property type="term" value="F:carbohydrate derivative binding"/>
    <property type="evidence" value="ECO:0007669"/>
    <property type="project" value="InterPro"/>
</dbReference>
<gene>
    <name evidence="4" type="ORF">UT92_C0017G0003</name>
</gene>
<dbReference type="GO" id="GO:0004476">
    <property type="term" value="F:mannose-6-phosphate isomerase activity"/>
    <property type="evidence" value="ECO:0007669"/>
    <property type="project" value="InterPro"/>
</dbReference>
<comment type="caution">
    <text evidence="4">The sequence shown here is derived from an EMBL/GenBank/DDBJ whole genome shotgun (WGS) entry which is preliminary data.</text>
</comment>
<reference evidence="4 5" key="1">
    <citation type="journal article" date="2015" name="Nature">
        <title>rRNA introns, odd ribosomes, and small enigmatic genomes across a large radiation of phyla.</title>
        <authorList>
            <person name="Brown C.T."/>
            <person name="Hug L.A."/>
            <person name="Thomas B.C."/>
            <person name="Sharon I."/>
            <person name="Castelle C.J."/>
            <person name="Singh A."/>
            <person name="Wilkins M.J."/>
            <person name="Williams K.H."/>
            <person name="Banfield J.F."/>
        </authorList>
    </citation>
    <scope>NUCLEOTIDE SEQUENCE [LARGE SCALE GENOMIC DNA]</scope>
</reference>
<dbReference type="EMBL" id="LBYQ01000017">
    <property type="protein sequence ID" value="KKR54530.1"/>
    <property type="molecule type" value="Genomic_DNA"/>
</dbReference>
<sequence length="306" mass="34368">MRAIFYGEGGSAFPVSLVNTLVKDVAAKAGKDAVRICQNHTYSLWPEASHGALNVFCSYSGNTKETITTLTAALEKDLPSVAIASGGKLEEIATARSTPFVKLPIPSADFQPRMGTGYFVACILQILVNHGLAQDIKEEILQEVSMFESSMDDYESQGKALAEKIVGKTPVIWSSQKYKDLARVWTIKFNEHAKNSAFWNFFPELNHNSMVGYTHLGDRYFAIMLRDEDDDAENLKRYEITADILKGYQMESVILDLEGDNMFAKMFSSIYTADFTAYYLAEKNQVDPTPVAMQDNVRNFWLRRQT</sequence>
<dbReference type="Gene3D" id="3.40.50.10490">
    <property type="entry name" value="Glucose-6-phosphate isomerase like protein, domain 1"/>
    <property type="match status" value="2"/>
</dbReference>
<keyword evidence="2 4" id="KW-0413">Isomerase</keyword>
<evidence type="ECO:0000313" key="4">
    <source>
        <dbReference type="EMBL" id="KKR54530.1"/>
    </source>
</evidence>
<proteinExistence type="inferred from homology"/>
<evidence type="ECO:0000256" key="2">
    <source>
        <dbReference type="ARBA" id="ARBA00023235"/>
    </source>
</evidence>
<dbReference type="Proteomes" id="UP000034489">
    <property type="component" value="Unassembled WGS sequence"/>
</dbReference>
<comment type="similarity">
    <text evidence="1">Belongs to the PGI/PMI family.</text>
</comment>
<organism evidence="4 5">
    <name type="scientific">Candidatus Curtissbacteria bacterium GW2011_GWA1_40_24</name>
    <dbReference type="NCBI Taxonomy" id="1618406"/>
    <lineage>
        <taxon>Bacteria</taxon>
        <taxon>Candidatus Curtissiibacteriota</taxon>
    </lineage>
</organism>
<dbReference type="GO" id="GO:0005975">
    <property type="term" value="P:carbohydrate metabolic process"/>
    <property type="evidence" value="ECO:0007669"/>
    <property type="project" value="InterPro"/>
</dbReference>
<dbReference type="AlphaFoldDB" id="A0A0G0U4V3"/>
<dbReference type="Pfam" id="PF10432">
    <property type="entry name" value="bact-PGI_C"/>
    <property type="match status" value="1"/>
</dbReference>
<dbReference type="GO" id="GO:1901135">
    <property type="term" value="P:carbohydrate derivative metabolic process"/>
    <property type="evidence" value="ECO:0007669"/>
    <property type="project" value="InterPro"/>
</dbReference>
<protein>
    <submittedName>
        <fullName evidence="4">Bifunctional phosphoglucose/phosphomannose isomerase</fullName>
    </submittedName>
</protein>
<dbReference type="CDD" id="cd05637">
    <property type="entry name" value="SIS_PGI_PMI_2"/>
    <property type="match status" value="1"/>
</dbReference>
<dbReference type="InterPro" id="IPR046348">
    <property type="entry name" value="SIS_dom_sf"/>
</dbReference>
<dbReference type="InterPro" id="IPR019490">
    <property type="entry name" value="Glu6P/Mann6P_isomerase_C"/>
</dbReference>